<accession>A0A1M5RNK4</accession>
<evidence type="ECO:0008006" key="4">
    <source>
        <dbReference type="Google" id="ProtNLM"/>
    </source>
</evidence>
<protein>
    <recommendedName>
        <fullName evidence="4">Transferrin-binding protein B C-lobe/N-lobe beta barrel domain-containing protein</fullName>
    </recommendedName>
</protein>
<keyword evidence="1" id="KW-0732">Signal</keyword>
<sequence>MFRSLVIVPFAALAACASPTPPSVSATDIAAADAERQRISLLPDVAGTDLPTSSVDYSGNFLSNNLMIDGEGGYGVLGDLAMTIDFGGSNRVSGSVRNLNLTERGAPDQLLGGRLDIRGSSSGGDIVARASGELDAVNDLLPFRGTTNVEFAMTGGTRQDGNDTAVFGTWVGASTSVDDDFFVTGSGTFFGTED</sequence>
<gene>
    <name evidence="2" type="ORF">SAMN05444003_2683</name>
</gene>
<proteinExistence type="predicted"/>
<dbReference type="AlphaFoldDB" id="A0A1M5RNK4"/>
<organism evidence="2 3">
    <name type="scientific">Cognatiyoonia sediminum</name>
    <dbReference type="NCBI Taxonomy" id="1508389"/>
    <lineage>
        <taxon>Bacteria</taxon>
        <taxon>Pseudomonadati</taxon>
        <taxon>Pseudomonadota</taxon>
        <taxon>Alphaproteobacteria</taxon>
        <taxon>Rhodobacterales</taxon>
        <taxon>Paracoccaceae</taxon>
        <taxon>Cognatiyoonia</taxon>
    </lineage>
</organism>
<evidence type="ECO:0000313" key="2">
    <source>
        <dbReference type="EMBL" id="SHH27749.1"/>
    </source>
</evidence>
<reference evidence="2 3" key="1">
    <citation type="submission" date="2016-11" db="EMBL/GenBank/DDBJ databases">
        <authorList>
            <person name="Jaros S."/>
            <person name="Januszkiewicz K."/>
            <person name="Wedrychowicz H."/>
        </authorList>
    </citation>
    <scope>NUCLEOTIDE SEQUENCE [LARGE SCALE GENOMIC DNA]</scope>
    <source>
        <strain evidence="2 3">DSM 28715</strain>
    </source>
</reference>
<evidence type="ECO:0000313" key="3">
    <source>
        <dbReference type="Proteomes" id="UP000184074"/>
    </source>
</evidence>
<evidence type="ECO:0000256" key="1">
    <source>
        <dbReference type="SAM" id="SignalP"/>
    </source>
</evidence>
<dbReference type="RefSeq" id="WP_131802816.1">
    <property type="nucleotide sequence ID" value="NZ_FQXB01000004.1"/>
</dbReference>
<feature type="signal peptide" evidence="1">
    <location>
        <begin position="1"/>
        <end position="26"/>
    </location>
</feature>
<dbReference type="Proteomes" id="UP000184074">
    <property type="component" value="Unassembled WGS sequence"/>
</dbReference>
<keyword evidence="3" id="KW-1185">Reference proteome</keyword>
<dbReference type="PROSITE" id="PS51257">
    <property type="entry name" value="PROKAR_LIPOPROTEIN"/>
    <property type="match status" value="1"/>
</dbReference>
<name>A0A1M5RNK4_9RHOB</name>
<feature type="chain" id="PRO_5012793506" description="Transferrin-binding protein B C-lobe/N-lobe beta barrel domain-containing protein" evidence="1">
    <location>
        <begin position="27"/>
        <end position="194"/>
    </location>
</feature>
<dbReference type="EMBL" id="FQXB01000004">
    <property type="protein sequence ID" value="SHH27749.1"/>
    <property type="molecule type" value="Genomic_DNA"/>
</dbReference>